<dbReference type="Gene3D" id="3.10.620.30">
    <property type="match status" value="1"/>
</dbReference>
<dbReference type="EMBL" id="CAJZAG010000002">
    <property type="protein sequence ID" value="CAG9167208.1"/>
    <property type="molecule type" value="Genomic_DNA"/>
</dbReference>
<dbReference type="RefSeq" id="WP_223983508.1">
    <property type="nucleotide sequence ID" value="NZ_CAJZAG010000002.1"/>
</dbReference>
<dbReference type="SUPFAM" id="SSF54001">
    <property type="entry name" value="Cysteine proteinases"/>
    <property type="match status" value="1"/>
</dbReference>
<feature type="domain" description="Transglutaminase-like" evidence="2">
    <location>
        <begin position="227"/>
        <end position="301"/>
    </location>
</feature>
<keyword evidence="1" id="KW-0732">Signal</keyword>
<dbReference type="SMART" id="SM00460">
    <property type="entry name" value="TGc"/>
    <property type="match status" value="1"/>
</dbReference>
<evidence type="ECO:0000313" key="4">
    <source>
        <dbReference type="Proteomes" id="UP000706525"/>
    </source>
</evidence>
<protein>
    <recommendedName>
        <fullName evidence="2">Transglutaminase-like domain-containing protein</fullName>
    </recommendedName>
</protein>
<dbReference type="PANTHER" id="PTHR38339:SF1">
    <property type="entry name" value="TRANSGLUTAMINASE-LIKE DOMAIN-CONTAINING PROTEIN"/>
    <property type="match status" value="1"/>
</dbReference>
<dbReference type="Pfam" id="PF01841">
    <property type="entry name" value="Transglut_core"/>
    <property type="match status" value="1"/>
</dbReference>
<comment type="caution">
    <text evidence="3">The sequence shown here is derived from an EMBL/GenBank/DDBJ whole genome shotgun (WGS) entry which is preliminary data.</text>
</comment>
<feature type="chain" id="PRO_5046966648" description="Transglutaminase-like domain-containing protein" evidence="1">
    <location>
        <begin position="28"/>
        <end position="388"/>
    </location>
</feature>
<dbReference type="InterPro" id="IPR002931">
    <property type="entry name" value="Transglutaminase-like"/>
</dbReference>
<dbReference type="InterPro" id="IPR038765">
    <property type="entry name" value="Papain-like_cys_pep_sf"/>
</dbReference>
<dbReference type="Proteomes" id="UP000706525">
    <property type="component" value="Unassembled WGS sequence"/>
</dbReference>
<dbReference type="PROSITE" id="PS51318">
    <property type="entry name" value="TAT"/>
    <property type="match status" value="1"/>
</dbReference>
<evidence type="ECO:0000256" key="1">
    <source>
        <dbReference type="SAM" id="SignalP"/>
    </source>
</evidence>
<gene>
    <name evidence="3" type="ORF">LMG32289_01329</name>
</gene>
<dbReference type="PANTHER" id="PTHR38339">
    <property type="entry name" value="TRANSGLUTAMINASE DOMAIN PROTEIN"/>
    <property type="match status" value="1"/>
</dbReference>
<evidence type="ECO:0000313" key="3">
    <source>
        <dbReference type="EMBL" id="CAG9167208.1"/>
    </source>
</evidence>
<proteinExistence type="predicted"/>
<feature type="signal peptide" evidence="1">
    <location>
        <begin position="1"/>
        <end position="27"/>
    </location>
</feature>
<accession>A0ABN7Y1G9</accession>
<keyword evidence="4" id="KW-1185">Reference proteome</keyword>
<dbReference type="InterPro" id="IPR006311">
    <property type="entry name" value="TAT_signal"/>
</dbReference>
<evidence type="ECO:0000259" key="2">
    <source>
        <dbReference type="SMART" id="SM00460"/>
    </source>
</evidence>
<name>A0ABN7Y1G9_9BURK</name>
<reference evidence="3 4" key="1">
    <citation type="submission" date="2021-08" db="EMBL/GenBank/DDBJ databases">
        <authorList>
            <person name="Peeters C."/>
        </authorList>
    </citation>
    <scope>NUCLEOTIDE SEQUENCE [LARGE SCALE GENOMIC DNA]</scope>
    <source>
        <strain evidence="3 4">LMG 32289</strain>
    </source>
</reference>
<organism evidence="3 4">
    <name type="scientific">Cupriavidus pampae</name>
    <dbReference type="NCBI Taxonomy" id="659251"/>
    <lineage>
        <taxon>Bacteria</taxon>
        <taxon>Pseudomonadati</taxon>
        <taxon>Pseudomonadota</taxon>
        <taxon>Betaproteobacteria</taxon>
        <taxon>Burkholderiales</taxon>
        <taxon>Burkholderiaceae</taxon>
        <taxon>Cupriavidus</taxon>
    </lineage>
</organism>
<sequence>MDRRAFLRLGAALPVSVGAAGILPAHAATPPSASSGALPGVRAGDVQSAAGWRVYEMTTEVTLPPSAAPARIWLPVTAQQVGDYQRTLATEWNAPGALTRAATVSGYDVRMVAIEWPSAPDGGPLKASLLNKVAIRDRDVDLGAAPSPRAPRESAATLREYLRPTQLMPTDGIVRDTALKITAGLDDDMTRARAIYQWVVDNTCREASVRGCGTGDVVAMLNHTVKTGGIMNGKCADINGLFVALSRAAGIPARDAYGVRVDTSALGFKALGKAGDISKAQHCRSEFYTAGYGWIPADPADVRKVALEEVPGGLPMTDSKVRAARAMLLGAWEGNWVVYNHGHDVALPGGTLAPVPFLMYPNGQTVAGTLDSLDPDKFGYRISSKRVA</sequence>